<evidence type="ECO:0000313" key="10">
    <source>
        <dbReference type="EMBL" id="KTD18674.1"/>
    </source>
</evidence>
<dbReference type="InterPro" id="IPR050077">
    <property type="entry name" value="LexA_repressor"/>
</dbReference>
<dbReference type="InterPro" id="IPR006197">
    <property type="entry name" value="Peptidase_S24_LexA"/>
</dbReference>
<keyword evidence="11" id="KW-1185">Reference proteome</keyword>
<dbReference type="InterPro" id="IPR015927">
    <property type="entry name" value="Peptidase_S24_S26A/B/C"/>
</dbReference>
<dbReference type="Gene3D" id="2.10.109.10">
    <property type="entry name" value="Umud Fragment, subunit A"/>
    <property type="match status" value="1"/>
</dbReference>
<dbReference type="GO" id="GO:0009432">
    <property type="term" value="P:SOS response"/>
    <property type="evidence" value="ECO:0007669"/>
    <property type="project" value="UniProtKB-KW"/>
</dbReference>
<dbReference type="NCBIfam" id="NF007621">
    <property type="entry name" value="PRK10276.1"/>
    <property type="match status" value="1"/>
</dbReference>
<evidence type="ECO:0000313" key="11">
    <source>
        <dbReference type="Proteomes" id="UP000054761"/>
    </source>
</evidence>
<evidence type="ECO:0000256" key="4">
    <source>
        <dbReference type="ARBA" id="ARBA00022813"/>
    </source>
</evidence>
<keyword evidence="3 7" id="KW-0378">Hydrolase</keyword>
<reference evidence="10 11" key="1">
    <citation type="submission" date="2015-11" db="EMBL/GenBank/DDBJ databases">
        <title>Genomic analysis of 38 Legionella species identifies large and diverse effector repertoires.</title>
        <authorList>
            <person name="Burstein D."/>
            <person name="Amaro F."/>
            <person name="Zusman T."/>
            <person name="Lifshitz Z."/>
            <person name="Cohen O."/>
            <person name="Gilbert J.A."/>
            <person name="Pupko T."/>
            <person name="Shuman H.A."/>
            <person name="Segal G."/>
        </authorList>
    </citation>
    <scope>NUCLEOTIDE SEQUENCE [LARGE SCALE GENOMIC DNA]</scope>
    <source>
        <strain evidence="10 11">Bercovier 4</strain>
    </source>
</reference>
<evidence type="ECO:0000256" key="7">
    <source>
        <dbReference type="RuleBase" id="RU003991"/>
    </source>
</evidence>
<keyword evidence="5" id="KW-0234">DNA repair</keyword>
<dbReference type="SUPFAM" id="SSF51306">
    <property type="entry name" value="LexA/Signal peptidase"/>
    <property type="match status" value="1"/>
</dbReference>
<accession>A0A0W0VEZ9</accession>
<dbReference type="GO" id="GO:0006355">
    <property type="term" value="P:regulation of DNA-templated transcription"/>
    <property type="evidence" value="ECO:0007669"/>
    <property type="project" value="InterPro"/>
</dbReference>
<dbReference type="PANTHER" id="PTHR33516">
    <property type="entry name" value="LEXA REPRESSOR"/>
    <property type="match status" value="1"/>
</dbReference>
<keyword evidence="4 7" id="KW-0068">Autocatalytic cleavage</keyword>
<dbReference type="STRING" id="454.Lisr_2123"/>
<feature type="region of interest" description="Disordered" evidence="8">
    <location>
        <begin position="1"/>
        <end position="30"/>
    </location>
</feature>
<dbReference type="InterPro" id="IPR036286">
    <property type="entry name" value="LexA/Signal_pep-like_sf"/>
</dbReference>
<dbReference type="Pfam" id="PF00717">
    <property type="entry name" value="Peptidase_S24"/>
    <property type="match status" value="1"/>
</dbReference>
<dbReference type="PRINTS" id="PR00726">
    <property type="entry name" value="LEXASERPTASE"/>
</dbReference>
<gene>
    <name evidence="10" type="ORF">Lisr_2123</name>
</gene>
<dbReference type="InterPro" id="IPR039418">
    <property type="entry name" value="LexA-like"/>
</dbReference>
<evidence type="ECO:0000256" key="6">
    <source>
        <dbReference type="ARBA" id="ARBA00023236"/>
    </source>
</evidence>
<dbReference type="GO" id="GO:0006281">
    <property type="term" value="P:DNA repair"/>
    <property type="evidence" value="ECO:0007669"/>
    <property type="project" value="UniProtKB-KW"/>
</dbReference>
<evidence type="ECO:0000256" key="3">
    <source>
        <dbReference type="ARBA" id="ARBA00022801"/>
    </source>
</evidence>
<dbReference type="EMBL" id="LNYH01000118">
    <property type="protein sequence ID" value="KTD18674.1"/>
    <property type="molecule type" value="Genomic_DNA"/>
</dbReference>
<protein>
    <submittedName>
        <fullName evidence="10">SOS error prone mutagenesis protein UmuD (RumA)</fullName>
    </submittedName>
</protein>
<dbReference type="AlphaFoldDB" id="A0A0W0VEZ9"/>
<name>A0A0W0VEZ9_9GAMM</name>
<feature type="domain" description="Peptidase S24/S26A/S26B/S26C" evidence="9">
    <location>
        <begin position="54"/>
        <end position="160"/>
    </location>
</feature>
<dbReference type="GO" id="GO:0016787">
    <property type="term" value="F:hydrolase activity"/>
    <property type="evidence" value="ECO:0007669"/>
    <property type="project" value="UniProtKB-KW"/>
</dbReference>
<proteinExistence type="inferred from homology"/>
<sequence>MTHQSKTHGGKREGAGRPRGSNVYGEPTRPLRVPVSRLDDVKAFLASGQGMELPLYSSTVRAGFPSPADDYIECRLDLNQHLIKHPAATFFVRASGDSMNHAGIQSGDMLVVDRSLEAIHGKIVIAAIDGELTVKRLFKKEGQVKLLAENPNYSPIDITENY</sequence>
<dbReference type="RefSeq" id="WP_082636558.1">
    <property type="nucleotide sequence ID" value="NZ_LNYH01000118.1"/>
</dbReference>
<evidence type="ECO:0000256" key="1">
    <source>
        <dbReference type="ARBA" id="ARBA00007484"/>
    </source>
</evidence>
<dbReference type="Proteomes" id="UP000054761">
    <property type="component" value="Unassembled WGS sequence"/>
</dbReference>
<dbReference type="CDD" id="cd06529">
    <property type="entry name" value="S24_LexA-like"/>
    <property type="match status" value="1"/>
</dbReference>
<dbReference type="GO" id="GO:0003677">
    <property type="term" value="F:DNA binding"/>
    <property type="evidence" value="ECO:0007669"/>
    <property type="project" value="InterPro"/>
</dbReference>
<organism evidence="10 11">
    <name type="scientific">Legionella israelensis</name>
    <dbReference type="NCBI Taxonomy" id="454"/>
    <lineage>
        <taxon>Bacteria</taxon>
        <taxon>Pseudomonadati</taxon>
        <taxon>Pseudomonadota</taxon>
        <taxon>Gammaproteobacteria</taxon>
        <taxon>Legionellales</taxon>
        <taxon>Legionellaceae</taxon>
        <taxon>Legionella</taxon>
    </lineage>
</organism>
<dbReference type="PATRIC" id="fig|454.4.peg.2315"/>
<keyword evidence="2" id="KW-0227">DNA damage</keyword>
<evidence type="ECO:0000256" key="8">
    <source>
        <dbReference type="SAM" id="MobiDB-lite"/>
    </source>
</evidence>
<keyword evidence="6" id="KW-0742">SOS response</keyword>
<comment type="similarity">
    <text evidence="1 7">Belongs to the peptidase S24 family.</text>
</comment>
<evidence type="ECO:0000259" key="9">
    <source>
        <dbReference type="Pfam" id="PF00717"/>
    </source>
</evidence>
<evidence type="ECO:0000256" key="2">
    <source>
        <dbReference type="ARBA" id="ARBA00022763"/>
    </source>
</evidence>
<evidence type="ECO:0000256" key="5">
    <source>
        <dbReference type="ARBA" id="ARBA00023204"/>
    </source>
</evidence>
<comment type="caution">
    <text evidence="10">The sequence shown here is derived from an EMBL/GenBank/DDBJ whole genome shotgun (WGS) entry which is preliminary data.</text>
</comment>
<dbReference type="PANTHER" id="PTHR33516:SF2">
    <property type="entry name" value="LEXA REPRESSOR-RELATED"/>
    <property type="match status" value="1"/>
</dbReference>